<gene>
    <name evidence="3" type="ORF">IAA42_05230</name>
</gene>
<accession>A0A9D1ZAI7</accession>
<name>A0A9D1ZAI7_9ACTN</name>
<evidence type="ECO:0000259" key="2">
    <source>
        <dbReference type="Pfam" id="PF03008"/>
    </source>
</evidence>
<protein>
    <submittedName>
        <fullName evidence="3">ATP-binding protein</fullName>
    </submittedName>
</protein>
<keyword evidence="3" id="KW-0547">Nucleotide-binding</keyword>
<reference evidence="3" key="2">
    <citation type="submission" date="2021-04" db="EMBL/GenBank/DDBJ databases">
        <authorList>
            <person name="Gilroy R."/>
        </authorList>
    </citation>
    <scope>NUCLEOTIDE SEQUENCE</scope>
    <source>
        <strain evidence="3">ChiHjej10B9-743</strain>
    </source>
</reference>
<evidence type="ECO:0000313" key="3">
    <source>
        <dbReference type="EMBL" id="HIY79820.1"/>
    </source>
</evidence>
<dbReference type="InterPro" id="IPR011335">
    <property type="entry name" value="Restrct_endonuc-II-like"/>
</dbReference>
<dbReference type="Gene3D" id="3.40.50.300">
    <property type="entry name" value="P-loop containing nucleotide triphosphate hydrolases"/>
    <property type="match status" value="1"/>
</dbReference>
<dbReference type="InterPro" id="IPR011579">
    <property type="entry name" value="ATPase_dom"/>
</dbReference>
<dbReference type="Pfam" id="PF01637">
    <property type="entry name" value="ATPase_2"/>
    <property type="match status" value="1"/>
</dbReference>
<proteinExistence type="predicted"/>
<dbReference type="SUPFAM" id="SSF52540">
    <property type="entry name" value="P-loop containing nucleoside triphosphate hydrolases"/>
    <property type="match status" value="1"/>
</dbReference>
<dbReference type="SUPFAM" id="SSF52980">
    <property type="entry name" value="Restriction endonuclease-like"/>
    <property type="match status" value="1"/>
</dbReference>
<dbReference type="PANTHER" id="PTHR34704">
    <property type="entry name" value="ATPASE"/>
    <property type="match status" value="1"/>
</dbReference>
<evidence type="ECO:0000259" key="1">
    <source>
        <dbReference type="Pfam" id="PF01637"/>
    </source>
</evidence>
<comment type="caution">
    <text evidence="3">The sequence shown here is derived from an EMBL/GenBank/DDBJ whole genome shotgun (WGS) entry which is preliminary data.</text>
</comment>
<dbReference type="GO" id="GO:0005524">
    <property type="term" value="F:ATP binding"/>
    <property type="evidence" value="ECO:0007669"/>
    <property type="project" value="UniProtKB-KW"/>
</dbReference>
<dbReference type="InterPro" id="IPR036390">
    <property type="entry name" value="WH_DNA-bd_sf"/>
</dbReference>
<sequence>MFVGRKRELSDLERAYECGDFQMVAVYGRRRVGKTALLHKFASGKHDVHYFTALRTTARENLDGLSAALAQRITFPDGGLYPGKTVFPGSYVPEGHPVYRSFAEAFEALFTIAREKRVLFVIDEYPYLAESYPGVSSLLQKLIDENKQSSKLFLVLCGSSMSFMEEQVLGEKSPLYGRRTMQIRLNPFDVFDAAELLGETDPETAVELYALTGGIPLYLEQLDARKSVSWNIANRLLAPSALLSNEVESFLLQEVRSPASYNAVIEAIALGCVRPQEISDRTGIKAPLVQQNLSRLERLAVVLRTVPVGRHKKHQVRYAITDNLFRFHYRFGVRYLTAAESGLSGAVAQKIVSDDLSTYVGPVFEEVCRQWLTRQMATGELSLIPAEIGSWWGTNPVTRQEEEIDVVVRGVDGELVLGECKWNDALVDASVVGTLRRRAALFAGGENARLYVFAKRGFEEECRKRAEDVRLVTLDEMFER</sequence>
<dbReference type="InterPro" id="IPR004256">
    <property type="entry name" value="DUF234"/>
</dbReference>
<organism evidence="3 4">
    <name type="scientific">Candidatus Olsenella excrementavium</name>
    <dbReference type="NCBI Taxonomy" id="2838709"/>
    <lineage>
        <taxon>Bacteria</taxon>
        <taxon>Bacillati</taxon>
        <taxon>Actinomycetota</taxon>
        <taxon>Coriobacteriia</taxon>
        <taxon>Coriobacteriales</taxon>
        <taxon>Atopobiaceae</taxon>
        <taxon>Olsenella</taxon>
    </lineage>
</organism>
<feature type="domain" description="ATPase" evidence="1">
    <location>
        <begin position="2"/>
        <end position="222"/>
    </location>
</feature>
<keyword evidence="3" id="KW-0067">ATP-binding</keyword>
<dbReference type="Pfam" id="PF03008">
    <property type="entry name" value="DUF234"/>
    <property type="match status" value="1"/>
</dbReference>
<dbReference type="Proteomes" id="UP000824133">
    <property type="component" value="Unassembled WGS sequence"/>
</dbReference>
<reference evidence="3" key="1">
    <citation type="journal article" date="2021" name="PeerJ">
        <title>Extensive microbial diversity within the chicken gut microbiome revealed by metagenomics and culture.</title>
        <authorList>
            <person name="Gilroy R."/>
            <person name="Ravi A."/>
            <person name="Getino M."/>
            <person name="Pursley I."/>
            <person name="Horton D.L."/>
            <person name="Alikhan N.F."/>
            <person name="Baker D."/>
            <person name="Gharbi K."/>
            <person name="Hall N."/>
            <person name="Watson M."/>
            <person name="Adriaenssens E.M."/>
            <person name="Foster-Nyarko E."/>
            <person name="Jarju S."/>
            <person name="Secka A."/>
            <person name="Antonio M."/>
            <person name="Oren A."/>
            <person name="Chaudhuri R.R."/>
            <person name="La Ragione R."/>
            <person name="Hildebrand F."/>
            <person name="Pallen M.J."/>
        </authorList>
    </citation>
    <scope>NUCLEOTIDE SEQUENCE</scope>
    <source>
        <strain evidence="3">ChiHjej10B9-743</strain>
    </source>
</reference>
<evidence type="ECO:0000313" key="4">
    <source>
        <dbReference type="Proteomes" id="UP000824133"/>
    </source>
</evidence>
<dbReference type="EMBL" id="DXCP01000037">
    <property type="protein sequence ID" value="HIY79820.1"/>
    <property type="molecule type" value="Genomic_DNA"/>
</dbReference>
<dbReference type="InterPro" id="IPR027417">
    <property type="entry name" value="P-loop_NTPase"/>
</dbReference>
<dbReference type="SUPFAM" id="SSF46785">
    <property type="entry name" value="Winged helix' DNA-binding domain"/>
    <property type="match status" value="1"/>
</dbReference>
<dbReference type="PANTHER" id="PTHR34704:SF1">
    <property type="entry name" value="ATPASE"/>
    <property type="match status" value="1"/>
</dbReference>
<dbReference type="AlphaFoldDB" id="A0A9D1ZAI7"/>
<feature type="domain" description="DUF234" evidence="2">
    <location>
        <begin position="329"/>
        <end position="424"/>
    </location>
</feature>